<proteinExistence type="predicted"/>
<accession>A0ACB0ESV5</accession>
<dbReference type="Proteomes" id="UP001162501">
    <property type="component" value="Chromosome 24"/>
</dbReference>
<evidence type="ECO:0000313" key="2">
    <source>
        <dbReference type="Proteomes" id="UP001162501"/>
    </source>
</evidence>
<reference evidence="1" key="1">
    <citation type="submission" date="2023-05" db="EMBL/GenBank/DDBJ databases">
        <authorList>
            <consortium name="ELIXIR-Norway"/>
        </authorList>
    </citation>
    <scope>NUCLEOTIDE SEQUENCE</scope>
</reference>
<evidence type="ECO:0000313" key="1">
    <source>
        <dbReference type="EMBL" id="CAI9703116.1"/>
    </source>
</evidence>
<protein>
    <submittedName>
        <fullName evidence="1">Uncharacterized protein</fullName>
    </submittedName>
</protein>
<gene>
    <name evidence="1" type="ORF">MRATA1EN3_LOCUS14329</name>
</gene>
<dbReference type="EMBL" id="OX596108">
    <property type="protein sequence ID" value="CAI9703116.1"/>
    <property type="molecule type" value="Genomic_DNA"/>
</dbReference>
<organism evidence="1 2">
    <name type="scientific">Rangifer tarandus platyrhynchus</name>
    <name type="common">Svalbard reindeer</name>
    <dbReference type="NCBI Taxonomy" id="3082113"/>
    <lineage>
        <taxon>Eukaryota</taxon>
        <taxon>Metazoa</taxon>
        <taxon>Chordata</taxon>
        <taxon>Craniata</taxon>
        <taxon>Vertebrata</taxon>
        <taxon>Euteleostomi</taxon>
        <taxon>Mammalia</taxon>
        <taxon>Eutheria</taxon>
        <taxon>Laurasiatheria</taxon>
        <taxon>Artiodactyla</taxon>
        <taxon>Ruminantia</taxon>
        <taxon>Pecora</taxon>
        <taxon>Cervidae</taxon>
        <taxon>Odocoileinae</taxon>
        <taxon>Rangifer</taxon>
    </lineage>
</organism>
<sequence length="200" mass="20699">MGVHGSQGYVDHFQLRLLPLLLTTRGWPREGRGADESPSRSRWGLAAGCGRPSARGLVSDLRSTAADQSMAWGEGLLPHPVPAWPQQASSPASPVSKAAAGPAGSVPSDPALSQAPGDSAFSSVRTSFASSAYQEALASVCTLPRCQMAELVFSVIFGRSWDPLVMSASGVGEESGGKRAVSLPVMSWSHLKAPSGSDGL</sequence>
<name>A0ACB0ESV5_RANTA</name>